<proteinExistence type="predicted"/>
<evidence type="ECO:0000313" key="2">
    <source>
        <dbReference type="EMBL" id="AFK50441.1"/>
    </source>
</evidence>
<name>I3TCF3_THEC1</name>
<dbReference type="InterPro" id="IPR013216">
    <property type="entry name" value="Methyltransf_11"/>
</dbReference>
<accession>I3TCF3</accession>
<dbReference type="Pfam" id="PF08241">
    <property type="entry name" value="Methyltransf_11"/>
    <property type="match status" value="1"/>
</dbReference>
<gene>
    <name evidence="2" type="ordered locus">TCELL_0016</name>
</gene>
<dbReference type="PANTHER" id="PTHR42912">
    <property type="entry name" value="METHYLTRANSFERASE"/>
    <property type="match status" value="1"/>
</dbReference>
<dbReference type="InterPro" id="IPR029063">
    <property type="entry name" value="SAM-dependent_MTases_sf"/>
</dbReference>
<dbReference type="PANTHER" id="PTHR42912:SF93">
    <property type="entry name" value="N6-ADENOSINE-METHYLTRANSFERASE TMT1A"/>
    <property type="match status" value="1"/>
</dbReference>
<keyword evidence="3" id="KW-1185">Reference proteome</keyword>
<dbReference type="CDD" id="cd02440">
    <property type="entry name" value="AdoMet_MTases"/>
    <property type="match status" value="1"/>
</dbReference>
<dbReference type="EMBL" id="CP003531">
    <property type="protein sequence ID" value="AFK50441.1"/>
    <property type="molecule type" value="Genomic_DNA"/>
</dbReference>
<organism evidence="2 3">
    <name type="scientific">Thermogladius calderae (strain DSM 22663 / VKM B-2946 / 1633)</name>
    <dbReference type="NCBI Taxonomy" id="1184251"/>
    <lineage>
        <taxon>Archaea</taxon>
        <taxon>Thermoproteota</taxon>
        <taxon>Thermoprotei</taxon>
        <taxon>Desulfurococcales</taxon>
        <taxon>Desulfurococcaceae</taxon>
        <taxon>Thermogladius</taxon>
    </lineage>
</organism>
<sequence>MAELYDLTAQSYDTLYREEQYSKYGFIEEKGLLGGYKRVLDAGCGTGLLYSYMVERGLDDFRIYVCLDASEGMIRIAASRSSDPRFIPVVAYIENTPAVDKYFDVAYSVTVWDNLEDRSRALSELRRVAKVVVVTRHHKSRSEPPPALDGAIREIGFRVDYFYVASGDR</sequence>
<dbReference type="GO" id="GO:0008757">
    <property type="term" value="F:S-adenosylmethionine-dependent methyltransferase activity"/>
    <property type="evidence" value="ECO:0007669"/>
    <property type="project" value="InterPro"/>
</dbReference>
<evidence type="ECO:0000313" key="3">
    <source>
        <dbReference type="Proteomes" id="UP000005270"/>
    </source>
</evidence>
<protein>
    <submittedName>
        <fullName evidence="2">Methyltransferase</fullName>
    </submittedName>
</protein>
<dbReference type="Gene3D" id="3.40.50.150">
    <property type="entry name" value="Vaccinia Virus protein VP39"/>
    <property type="match status" value="1"/>
</dbReference>
<evidence type="ECO:0000259" key="1">
    <source>
        <dbReference type="Pfam" id="PF08241"/>
    </source>
</evidence>
<dbReference type="AlphaFoldDB" id="I3TCF3"/>
<keyword evidence="2" id="KW-0808">Transferase</keyword>
<dbReference type="eggNOG" id="arCOG03773">
    <property type="taxonomic scope" value="Archaea"/>
</dbReference>
<dbReference type="GeneID" id="13012283"/>
<dbReference type="GO" id="GO:0032259">
    <property type="term" value="P:methylation"/>
    <property type="evidence" value="ECO:0007669"/>
    <property type="project" value="UniProtKB-KW"/>
</dbReference>
<reference evidence="2 3" key="1">
    <citation type="journal article" date="2012" name="J. Bacteriol.">
        <title>Complete genome sequence of the hyperthermophilic cellulolytic Crenarchaeon 'Thermogladius cellulolyticus' 1633.</title>
        <authorList>
            <person name="Mardanov A.V."/>
            <person name="Kochetkova T.V."/>
            <person name="Beletsky A.V."/>
            <person name="Bonch-Osmolovskaya E.A."/>
            <person name="Ravin N.V."/>
            <person name="Skryabin K.G."/>
        </authorList>
    </citation>
    <scope>NUCLEOTIDE SEQUENCE [LARGE SCALE GENOMIC DNA]</scope>
    <source>
        <strain evidence="3">DSM 22663 / VKM B-2946 / 1633</strain>
    </source>
</reference>
<feature type="domain" description="Methyltransferase type 11" evidence="1">
    <location>
        <begin position="40"/>
        <end position="130"/>
    </location>
</feature>
<dbReference type="STRING" id="1184251.TCELL_0016"/>
<dbReference type="SUPFAM" id="SSF53335">
    <property type="entry name" value="S-adenosyl-L-methionine-dependent methyltransferases"/>
    <property type="match status" value="1"/>
</dbReference>
<dbReference type="RefSeq" id="WP_014736692.1">
    <property type="nucleotide sequence ID" value="NC_017954.1"/>
</dbReference>
<dbReference type="Proteomes" id="UP000005270">
    <property type="component" value="Chromosome"/>
</dbReference>
<dbReference type="OrthoDB" id="147504at2157"/>
<keyword evidence="2" id="KW-0489">Methyltransferase</keyword>
<dbReference type="InParanoid" id="I3TCF3"/>
<dbReference type="KEGG" id="thg:TCELL_0016"/>
<dbReference type="HOGENOM" id="CLU_124259_0_0_2"/>
<dbReference type="InterPro" id="IPR050508">
    <property type="entry name" value="Methyltransf_Superfamily"/>
</dbReference>